<evidence type="ECO:0000313" key="1">
    <source>
        <dbReference type="EMBL" id="GAF89819.1"/>
    </source>
</evidence>
<feature type="non-terminal residue" evidence="1">
    <location>
        <position position="259"/>
    </location>
</feature>
<organism evidence="1">
    <name type="scientific">marine sediment metagenome</name>
    <dbReference type="NCBI Taxonomy" id="412755"/>
    <lineage>
        <taxon>unclassified sequences</taxon>
        <taxon>metagenomes</taxon>
        <taxon>ecological metagenomes</taxon>
    </lineage>
</organism>
<comment type="caution">
    <text evidence="1">The sequence shown here is derived from an EMBL/GenBank/DDBJ whole genome shotgun (WGS) entry which is preliminary data.</text>
</comment>
<protein>
    <submittedName>
        <fullName evidence="1">Uncharacterized protein</fullName>
    </submittedName>
</protein>
<proteinExistence type="predicted"/>
<name>X0T9D0_9ZZZZ</name>
<reference evidence="1" key="1">
    <citation type="journal article" date="2014" name="Front. Microbiol.">
        <title>High frequency of phylogenetically diverse reductive dehalogenase-homologous genes in deep subseafloor sedimentary metagenomes.</title>
        <authorList>
            <person name="Kawai M."/>
            <person name="Futagami T."/>
            <person name="Toyoda A."/>
            <person name="Takaki Y."/>
            <person name="Nishi S."/>
            <person name="Hori S."/>
            <person name="Arai W."/>
            <person name="Tsubouchi T."/>
            <person name="Morono Y."/>
            <person name="Uchiyama I."/>
            <person name="Ito T."/>
            <person name="Fujiyama A."/>
            <person name="Inagaki F."/>
            <person name="Takami H."/>
        </authorList>
    </citation>
    <scope>NUCLEOTIDE SEQUENCE</scope>
    <source>
        <strain evidence="1">Expedition CK06-06</strain>
    </source>
</reference>
<sequence length="259" mass="26229">MVAETVGVAANAGVQHAASRADHVHAMPAEGNGALIQCDTTAAGPGVAAGMSRSDHIHQIAAPVAPGETGELNAVGAAVTFARNDHVHSEHSHEVRFVMTTNVAALATFVVTQDGVVGVEGDLVLLAQQTVAAESGVYVLGAVVGTAPLTRVAWLPDDAIVQGGYTVHVSEGTLFANTNWFIADAGAITINTVGHDWYPECVTQTVVLVAGTVTVATVPVLDLVRTGIVLTRQIANTSAATDGGYHATNGGATGLTAGE</sequence>
<dbReference type="AlphaFoldDB" id="X0T9D0"/>
<dbReference type="EMBL" id="BARS01019343">
    <property type="protein sequence ID" value="GAF89819.1"/>
    <property type="molecule type" value="Genomic_DNA"/>
</dbReference>
<accession>X0T9D0</accession>
<gene>
    <name evidence="1" type="ORF">S01H1_31357</name>
</gene>